<dbReference type="SUPFAM" id="SSF53271">
    <property type="entry name" value="PRTase-like"/>
    <property type="match status" value="1"/>
</dbReference>
<keyword evidence="8" id="KW-0732">Signal</keyword>
<dbReference type="OrthoDB" id="191723at2759"/>
<evidence type="ECO:0000259" key="9">
    <source>
        <dbReference type="PROSITE" id="PS51278"/>
    </source>
</evidence>
<dbReference type="Gene3D" id="3.40.50.2020">
    <property type="match status" value="1"/>
</dbReference>
<dbReference type="STRING" id="1367422.A0A178ZNB9"/>
<dbReference type="InterPro" id="IPR017932">
    <property type="entry name" value="GATase_2_dom"/>
</dbReference>
<keyword evidence="4 10" id="KW-0328">Glycosyltransferase</keyword>
<dbReference type="PANTHER" id="PTHR11907">
    <property type="entry name" value="AMIDOPHOSPHORIBOSYLTRANSFERASE"/>
    <property type="match status" value="1"/>
</dbReference>
<feature type="signal peptide" evidence="8">
    <location>
        <begin position="1"/>
        <end position="17"/>
    </location>
</feature>
<evidence type="ECO:0000256" key="8">
    <source>
        <dbReference type="SAM" id="SignalP"/>
    </source>
</evidence>
<evidence type="ECO:0000256" key="3">
    <source>
        <dbReference type="ARBA" id="ARBA00011941"/>
    </source>
</evidence>
<dbReference type="CDD" id="cd00715">
    <property type="entry name" value="GPATase_N"/>
    <property type="match status" value="1"/>
</dbReference>
<feature type="chain" id="PRO_5008098644" description="amidophosphoribosyltransferase" evidence="8">
    <location>
        <begin position="18"/>
        <end position="595"/>
    </location>
</feature>
<evidence type="ECO:0000256" key="4">
    <source>
        <dbReference type="ARBA" id="ARBA00022676"/>
    </source>
</evidence>
<accession>A0A178ZNB9</accession>
<feature type="domain" description="Glutamine amidotransferase type-2" evidence="9">
    <location>
        <begin position="2"/>
        <end position="242"/>
    </location>
</feature>
<evidence type="ECO:0000256" key="1">
    <source>
        <dbReference type="ARBA" id="ARBA00005209"/>
    </source>
</evidence>
<dbReference type="CDD" id="cd06223">
    <property type="entry name" value="PRTases_typeI"/>
    <property type="match status" value="1"/>
</dbReference>
<comment type="caution">
    <text evidence="10">The sequence shown here is derived from an EMBL/GenBank/DDBJ whole genome shotgun (WGS) entry which is preliminary data.</text>
</comment>
<dbReference type="GO" id="GO:0004044">
    <property type="term" value="F:amidophosphoribosyltransferase activity"/>
    <property type="evidence" value="ECO:0007669"/>
    <property type="project" value="UniProtKB-EC"/>
</dbReference>
<dbReference type="NCBIfam" id="TIGR01134">
    <property type="entry name" value="purF"/>
    <property type="match status" value="1"/>
</dbReference>
<dbReference type="GO" id="GO:0046083">
    <property type="term" value="P:adenine metabolic process"/>
    <property type="evidence" value="ECO:0007669"/>
    <property type="project" value="EnsemblFungi"/>
</dbReference>
<keyword evidence="5 10" id="KW-0808">Transferase</keyword>
<proteinExistence type="inferred from homology"/>
<dbReference type="GO" id="GO:0009113">
    <property type="term" value="P:purine nucleobase biosynthetic process"/>
    <property type="evidence" value="ECO:0007669"/>
    <property type="project" value="InterPro"/>
</dbReference>
<dbReference type="RefSeq" id="XP_018694676.1">
    <property type="nucleotide sequence ID" value="XM_018835026.1"/>
</dbReference>
<dbReference type="SUPFAM" id="SSF56235">
    <property type="entry name" value="N-terminal nucleophile aminohydrolases (Ntn hydrolases)"/>
    <property type="match status" value="1"/>
</dbReference>
<dbReference type="HAMAP" id="MF_01931">
    <property type="entry name" value="PurF"/>
    <property type="match status" value="1"/>
</dbReference>
<evidence type="ECO:0000256" key="5">
    <source>
        <dbReference type="ARBA" id="ARBA00022679"/>
    </source>
</evidence>
<dbReference type="InterPro" id="IPR029057">
    <property type="entry name" value="PRTase-like"/>
</dbReference>
<keyword evidence="11" id="KW-1185">Reference proteome</keyword>
<organism evidence="10 11">
    <name type="scientific">Fonsecaea erecta</name>
    <dbReference type="NCBI Taxonomy" id="1367422"/>
    <lineage>
        <taxon>Eukaryota</taxon>
        <taxon>Fungi</taxon>
        <taxon>Dikarya</taxon>
        <taxon>Ascomycota</taxon>
        <taxon>Pezizomycotina</taxon>
        <taxon>Eurotiomycetes</taxon>
        <taxon>Chaetothyriomycetidae</taxon>
        <taxon>Chaetothyriales</taxon>
        <taxon>Herpotrichiellaceae</taxon>
        <taxon>Fonsecaea</taxon>
    </lineage>
</organism>
<dbReference type="InterPro" id="IPR035584">
    <property type="entry name" value="PurF_N"/>
</dbReference>
<sequence length="595" mass="64940">MCGILALILANTSSTAAAVDLHEALYLLQHRGQDACGIATCATGGRIYQCKGNGMAAKVFHDGQRVVDLPGFMGLGHLRYPTAGSSANAEAQPFYVNSPYGICLAHNGNLINAPELKQHLDLASHRHINTDSDSELMLNVFADELNETGKARVNEDDVFAALGRMYERCKGGWACTAMIAGYGLIGFRDAFGIRPLVLGSRESADGPGKDYMMASESVALAQLGFDVIRDILPGEAVIIQKGHEPHFRQVQQRKEYAPDIFEYVYFARPDSVMDGISVHRSRQHMGLRLAAHIKKVLSPQDLEDIDVVIPIPETSVTSASVVAKALDKEYCQGFVKNRYVFRTFIMPEQKARQKGVRRKLNAMAMEFKDRNVLLVDDSIVRGTTSREIVTMAREAGAKRVHFASCAPPITHAHIYGIDLASPLELVAHNYHGPDAIAKHIGADSVVYQTLDDLKAACVDAAREAKASDAPSNFEVGVFCGKYITPVDNDYFEHLERIRGQTRKLKVIDEARRAVVQGVAGEHQIQLATNGAVVTEGGKVVPAANGNGYRRQSIQTDVTNSHRGSAVSLGYEDESPSVRDRMDIALHNLGDFPGNE</sequence>
<dbReference type="InterPro" id="IPR005854">
    <property type="entry name" value="PurF"/>
</dbReference>
<dbReference type="Proteomes" id="UP000078343">
    <property type="component" value="Unassembled WGS sequence"/>
</dbReference>
<dbReference type="PROSITE" id="PS51278">
    <property type="entry name" value="GATASE_TYPE_2"/>
    <property type="match status" value="1"/>
</dbReference>
<comment type="pathway">
    <text evidence="1">Purine metabolism; IMP biosynthesis via de novo pathway; N(1)-(5-phospho-D-ribosyl)glycinamide from 5-phospho-alpha-D-ribose 1-diphosphate: step 1/2.</text>
</comment>
<dbReference type="AlphaFoldDB" id="A0A178ZNB9"/>
<dbReference type="Gene3D" id="3.60.20.10">
    <property type="entry name" value="Glutamine Phosphoribosylpyrophosphate, subunit 1, domain 1"/>
    <property type="match status" value="1"/>
</dbReference>
<evidence type="ECO:0000313" key="10">
    <source>
        <dbReference type="EMBL" id="OAP61309.1"/>
    </source>
</evidence>
<dbReference type="GeneID" id="30007680"/>
<protein>
    <recommendedName>
        <fullName evidence="3">amidophosphoribosyltransferase</fullName>
        <ecNumber evidence="3">2.4.2.14</ecNumber>
    </recommendedName>
</protein>
<dbReference type="EMBL" id="LVYI01000003">
    <property type="protein sequence ID" value="OAP61309.1"/>
    <property type="molecule type" value="Genomic_DNA"/>
</dbReference>
<keyword evidence="7" id="KW-0315">Glutamine amidotransferase</keyword>
<name>A0A178ZNB9_9EURO</name>
<evidence type="ECO:0000256" key="7">
    <source>
        <dbReference type="ARBA" id="ARBA00022962"/>
    </source>
</evidence>
<keyword evidence="6" id="KW-0658">Purine biosynthesis</keyword>
<evidence type="ECO:0000256" key="6">
    <source>
        <dbReference type="ARBA" id="ARBA00022755"/>
    </source>
</evidence>
<comment type="similarity">
    <text evidence="2">In the C-terminal section; belongs to the purine/pyrimidine phosphoribosyltransferase family.</text>
</comment>
<evidence type="ECO:0000313" key="11">
    <source>
        <dbReference type="Proteomes" id="UP000078343"/>
    </source>
</evidence>
<reference evidence="10 11" key="1">
    <citation type="submission" date="2016-04" db="EMBL/GenBank/DDBJ databases">
        <title>Draft genome of Fonsecaea erecta CBS 125763.</title>
        <authorList>
            <person name="Weiss V.A."/>
            <person name="Vicente V.A."/>
            <person name="Raittz R.T."/>
            <person name="Moreno L.F."/>
            <person name="De Souza E.M."/>
            <person name="Pedrosa F.O."/>
            <person name="Steffens M.B."/>
            <person name="Faoro H."/>
            <person name="Tadra-Sfeir M.Z."/>
            <person name="Najafzadeh M.J."/>
            <person name="Felipe M.S."/>
            <person name="Teixeira M."/>
            <person name="Sun J."/>
            <person name="Xi L."/>
            <person name="Gomes R."/>
            <person name="De Azevedo C.M."/>
            <person name="Salgado C.G."/>
            <person name="Da Silva M.B."/>
            <person name="Nascimento M.F."/>
            <person name="Queiroz-Telles F."/>
            <person name="Attili D.S."/>
            <person name="Gorbushina A."/>
        </authorList>
    </citation>
    <scope>NUCLEOTIDE SEQUENCE [LARGE SCALE GENOMIC DNA]</scope>
    <source>
        <strain evidence="10 11">CBS 125763</strain>
    </source>
</reference>
<gene>
    <name evidence="10" type="ORF">AYL99_03510</name>
</gene>
<evidence type="ECO:0000256" key="2">
    <source>
        <dbReference type="ARBA" id="ARBA00010138"/>
    </source>
</evidence>
<dbReference type="GO" id="GO:0006189">
    <property type="term" value="P:'de novo' IMP biosynthetic process"/>
    <property type="evidence" value="ECO:0007669"/>
    <property type="project" value="UniProtKB-UniPathway"/>
</dbReference>
<dbReference type="InterPro" id="IPR029055">
    <property type="entry name" value="Ntn_hydrolases_N"/>
</dbReference>
<dbReference type="Pfam" id="PF13522">
    <property type="entry name" value="GATase_6"/>
    <property type="match status" value="1"/>
</dbReference>
<dbReference type="EC" id="2.4.2.14" evidence="3"/>
<dbReference type="InterPro" id="IPR000836">
    <property type="entry name" value="PRTase_dom"/>
</dbReference>
<dbReference type="Pfam" id="PF00156">
    <property type="entry name" value="Pribosyltran"/>
    <property type="match status" value="1"/>
</dbReference>
<dbReference type="UniPathway" id="UPA00074">
    <property type="reaction ID" value="UER00124"/>
</dbReference>